<dbReference type="STRING" id="290317.Cpha266_0099"/>
<dbReference type="HOGENOM" id="CLU_2245122_0_0_10"/>
<dbReference type="KEGG" id="cph:Cpha266_0099"/>
<proteinExistence type="predicted"/>
<dbReference type="AlphaFoldDB" id="A1BCP2"/>
<accession>A1BCP2</accession>
<dbReference type="RefSeq" id="WP_011744009.1">
    <property type="nucleotide sequence ID" value="NC_008639.1"/>
</dbReference>
<evidence type="ECO:0000313" key="2">
    <source>
        <dbReference type="Proteomes" id="UP000008701"/>
    </source>
</evidence>
<keyword evidence="2" id="KW-1185">Reference proteome</keyword>
<evidence type="ECO:0000313" key="1">
    <source>
        <dbReference type="EMBL" id="ABL64169.1"/>
    </source>
</evidence>
<name>A1BCP2_CHLPD</name>
<sequence length="104" mass="12357">MPWYIAYRVRHKSMRFLRDSPMIFSCLNLFVRQYVIINEFLTATLTSFGSELLLSGIFDPDEQRRKEPWKGRKKKCGKNIPEKSYLYPETTGFPVRLLINETPH</sequence>
<organism evidence="1 2">
    <name type="scientific">Chlorobium phaeobacteroides (strain DSM 266 / SMG 266 / 2430)</name>
    <dbReference type="NCBI Taxonomy" id="290317"/>
    <lineage>
        <taxon>Bacteria</taxon>
        <taxon>Pseudomonadati</taxon>
        <taxon>Chlorobiota</taxon>
        <taxon>Chlorobiia</taxon>
        <taxon>Chlorobiales</taxon>
        <taxon>Chlorobiaceae</taxon>
        <taxon>Chlorobium/Pelodictyon group</taxon>
        <taxon>Chlorobium</taxon>
    </lineage>
</organism>
<gene>
    <name evidence="1" type="ordered locus">Cpha266_0099</name>
</gene>
<dbReference type="EMBL" id="CP000492">
    <property type="protein sequence ID" value="ABL64169.1"/>
    <property type="molecule type" value="Genomic_DNA"/>
</dbReference>
<dbReference type="Proteomes" id="UP000008701">
    <property type="component" value="Chromosome"/>
</dbReference>
<protein>
    <submittedName>
        <fullName evidence="1">Uncharacterized protein</fullName>
    </submittedName>
</protein>
<reference evidence="1 2" key="1">
    <citation type="submission" date="2006-12" db="EMBL/GenBank/DDBJ databases">
        <title>Complete sequence of Chlorobium phaeobacteroides DSM 266.</title>
        <authorList>
            <consortium name="US DOE Joint Genome Institute"/>
            <person name="Copeland A."/>
            <person name="Lucas S."/>
            <person name="Lapidus A."/>
            <person name="Barry K."/>
            <person name="Detter J.C."/>
            <person name="Glavina del Rio T."/>
            <person name="Hammon N."/>
            <person name="Israni S."/>
            <person name="Pitluck S."/>
            <person name="Goltsman E."/>
            <person name="Schmutz J."/>
            <person name="Larimer F."/>
            <person name="Land M."/>
            <person name="Hauser L."/>
            <person name="Mikhailova N."/>
            <person name="Li T."/>
            <person name="Overmann J."/>
            <person name="Bryant D.A."/>
            <person name="Richardson P."/>
        </authorList>
    </citation>
    <scope>NUCLEOTIDE SEQUENCE [LARGE SCALE GENOMIC DNA]</scope>
    <source>
        <strain evidence="1 2">DSM 266</strain>
    </source>
</reference>